<evidence type="ECO:0000313" key="7">
    <source>
        <dbReference type="EMBL" id="MBP1925084.1"/>
    </source>
</evidence>
<dbReference type="InterPro" id="IPR036388">
    <property type="entry name" value="WH-like_DNA-bd_sf"/>
</dbReference>
<dbReference type="InterPro" id="IPR036390">
    <property type="entry name" value="WH_DNA-bd_sf"/>
</dbReference>
<keyword evidence="3" id="KW-0862">Zinc</keyword>
<protein>
    <submittedName>
        <fullName evidence="7">Fur family ferric uptake transcriptional regulator</fullName>
    </submittedName>
</protein>
<dbReference type="RefSeq" id="WP_209510834.1">
    <property type="nucleotide sequence ID" value="NZ_JAGGKS010000002.1"/>
</dbReference>
<dbReference type="Pfam" id="PF01475">
    <property type="entry name" value="FUR"/>
    <property type="match status" value="1"/>
</dbReference>
<keyword evidence="4" id="KW-0805">Transcription regulation</keyword>
<evidence type="ECO:0000313" key="8">
    <source>
        <dbReference type="Proteomes" id="UP001519342"/>
    </source>
</evidence>
<proteinExistence type="inferred from homology"/>
<accession>A0ABS4GBL5</accession>
<dbReference type="Gene3D" id="1.10.10.10">
    <property type="entry name" value="Winged helix-like DNA-binding domain superfamily/Winged helix DNA-binding domain"/>
    <property type="match status" value="1"/>
</dbReference>
<keyword evidence="5" id="KW-0238">DNA-binding</keyword>
<organism evidence="7 8">
    <name type="scientific">Sedimentibacter acidaminivorans</name>
    <dbReference type="NCBI Taxonomy" id="913099"/>
    <lineage>
        <taxon>Bacteria</taxon>
        <taxon>Bacillati</taxon>
        <taxon>Bacillota</taxon>
        <taxon>Tissierellia</taxon>
        <taxon>Sedimentibacter</taxon>
    </lineage>
</organism>
<evidence type="ECO:0000256" key="5">
    <source>
        <dbReference type="ARBA" id="ARBA00023125"/>
    </source>
</evidence>
<dbReference type="SUPFAM" id="SSF46785">
    <property type="entry name" value="Winged helix' DNA-binding domain"/>
    <property type="match status" value="1"/>
</dbReference>
<dbReference type="PANTHER" id="PTHR33202:SF8">
    <property type="entry name" value="PEROXIDE-RESPONSIVE REPRESSOR PERR"/>
    <property type="match status" value="1"/>
</dbReference>
<dbReference type="Proteomes" id="UP001519342">
    <property type="component" value="Unassembled WGS sequence"/>
</dbReference>
<gene>
    <name evidence="7" type="ORF">J2Z76_000941</name>
</gene>
<dbReference type="CDD" id="cd07153">
    <property type="entry name" value="Fur_like"/>
    <property type="match status" value="1"/>
</dbReference>
<reference evidence="7 8" key="1">
    <citation type="submission" date="2021-03" db="EMBL/GenBank/DDBJ databases">
        <title>Genomic Encyclopedia of Type Strains, Phase IV (KMG-IV): sequencing the most valuable type-strain genomes for metagenomic binning, comparative biology and taxonomic classification.</title>
        <authorList>
            <person name="Goeker M."/>
        </authorList>
    </citation>
    <scope>NUCLEOTIDE SEQUENCE [LARGE SCALE GENOMIC DNA]</scope>
    <source>
        <strain evidence="7 8">DSM 24004</strain>
    </source>
</reference>
<comment type="similarity">
    <text evidence="1">Belongs to the Fur family.</text>
</comment>
<keyword evidence="2" id="KW-0678">Repressor</keyword>
<evidence type="ECO:0000256" key="4">
    <source>
        <dbReference type="ARBA" id="ARBA00023015"/>
    </source>
</evidence>
<dbReference type="Gene3D" id="3.30.1490.190">
    <property type="match status" value="1"/>
</dbReference>
<keyword evidence="6" id="KW-0804">Transcription</keyword>
<evidence type="ECO:0000256" key="1">
    <source>
        <dbReference type="ARBA" id="ARBA00007957"/>
    </source>
</evidence>
<name>A0ABS4GBL5_9FIRM</name>
<evidence type="ECO:0000256" key="2">
    <source>
        <dbReference type="ARBA" id="ARBA00022491"/>
    </source>
</evidence>
<dbReference type="InterPro" id="IPR043135">
    <property type="entry name" value="Fur_C"/>
</dbReference>
<dbReference type="EMBL" id="JAGGKS010000002">
    <property type="protein sequence ID" value="MBP1925084.1"/>
    <property type="molecule type" value="Genomic_DNA"/>
</dbReference>
<dbReference type="InterPro" id="IPR002481">
    <property type="entry name" value="FUR"/>
</dbReference>
<sequence length="149" mass="17317">MKGGSLILNKRAEYEDDLKQSGLKNTKSRKAIIDILIQSDQPITAEQIYLKLKESKTEINLSTVYRTLETLDNKGLVTKLSIMDDDRMFFEYNKMGHRHYLVCINCKKIVTIHGCPLTSYEEELEKETDFHIVGHKLYLYGYCSDCKKK</sequence>
<evidence type="ECO:0000256" key="3">
    <source>
        <dbReference type="ARBA" id="ARBA00022833"/>
    </source>
</evidence>
<dbReference type="PANTHER" id="PTHR33202">
    <property type="entry name" value="ZINC UPTAKE REGULATION PROTEIN"/>
    <property type="match status" value="1"/>
</dbReference>
<keyword evidence="8" id="KW-1185">Reference proteome</keyword>
<evidence type="ECO:0000256" key="6">
    <source>
        <dbReference type="ARBA" id="ARBA00023163"/>
    </source>
</evidence>
<comment type="caution">
    <text evidence="7">The sequence shown here is derived from an EMBL/GenBank/DDBJ whole genome shotgun (WGS) entry which is preliminary data.</text>
</comment>